<dbReference type="InterPro" id="IPR036689">
    <property type="entry name" value="ESAT-6-like_sf"/>
</dbReference>
<evidence type="ECO:0000313" key="1">
    <source>
        <dbReference type="EMBL" id="MBB6036586.1"/>
    </source>
</evidence>
<dbReference type="RefSeq" id="WP_184789420.1">
    <property type="nucleotide sequence ID" value="NZ_BONT01000030.1"/>
</dbReference>
<comment type="caution">
    <text evidence="1">The sequence shown here is derived from an EMBL/GenBank/DDBJ whole genome shotgun (WGS) entry which is preliminary data.</text>
</comment>
<sequence length="111" mass="12022">MPGDQMLGLTKATAFSESSNNQGIETENIHTQVQTFLADMEKVKDSLWGNAQVQFQSAMNQFIIGYQELRRKLGDKAVALGEGNNFTIQADTNIESTLGSVGKSIPSLGGR</sequence>
<accession>A0A841FK97</accession>
<keyword evidence="2" id="KW-1185">Reference proteome</keyword>
<proteinExistence type="predicted"/>
<evidence type="ECO:0000313" key="2">
    <source>
        <dbReference type="Proteomes" id="UP000548476"/>
    </source>
</evidence>
<dbReference type="AlphaFoldDB" id="A0A841FK97"/>
<gene>
    <name evidence="1" type="ORF">HNR73_004457</name>
</gene>
<dbReference type="EMBL" id="JACHGT010000009">
    <property type="protein sequence ID" value="MBB6036586.1"/>
    <property type="molecule type" value="Genomic_DNA"/>
</dbReference>
<dbReference type="SUPFAM" id="SSF140453">
    <property type="entry name" value="EsxAB dimer-like"/>
    <property type="match status" value="1"/>
</dbReference>
<name>A0A841FK97_9ACTN</name>
<reference evidence="1 2" key="1">
    <citation type="submission" date="2020-08" db="EMBL/GenBank/DDBJ databases">
        <title>Genomic Encyclopedia of Type Strains, Phase IV (KMG-IV): sequencing the most valuable type-strain genomes for metagenomic binning, comparative biology and taxonomic classification.</title>
        <authorList>
            <person name="Goeker M."/>
        </authorList>
    </citation>
    <scope>NUCLEOTIDE SEQUENCE [LARGE SCALE GENOMIC DNA]</scope>
    <source>
        <strain evidence="1 2">YIM 65646</strain>
    </source>
</reference>
<dbReference type="Proteomes" id="UP000548476">
    <property type="component" value="Unassembled WGS sequence"/>
</dbReference>
<organism evidence="1 2">
    <name type="scientific">Phytomonospora endophytica</name>
    <dbReference type="NCBI Taxonomy" id="714109"/>
    <lineage>
        <taxon>Bacteria</taxon>
        <taxon>Bacillati</taxon>
        <taxon>Actinomycetota</taxon>
        <taxon>Actinomycetes</taxon>
        <taxon>Micromonosporales</taxon>
        <taxon>Micromonosporaceae</taxon>
        <taxon>Phytomonospora</taxon>
    </lineage>
</organism>
<protein>
    <submittedName>
        <fullName evidence="1">Uncharacterized protein YukE</fullName>
    </submittedName>
</protein>